<feature type="binding site" evidence="7">
    <location>
        <position position="111"/>
    </location>
    <ligand>
        <name>Zn(2+)</name>
        <dbReference type="ChEBI" id="CHEBI:29105"/>
    </ligand>
</feature>
<dbReference type="EC" id="4.2.1.1" evidence="2 8"/>
<sequence>MRKHSKEYLENLTPYQGYEILVEGNQRFVENLSVNHDHLELINQTREGQYPFAVILSCMDSRTSVELIFDQGLGDLFSIRIAGNIVNNDIIASIEYAVKYVGSKVLMVLGHTECGAIKSAKAGVEDGHITDLLKRIQPSISKAMLKDEHDHMFTDNVAYANVENSLEEILTRSSIVKDMFEKGEIGLVGGVYNIETGKVDFFKNLTKSKKKQQLAAKV</sequence>
<evidence type="ECO:0000256" key="6">
    <source>
        <dbReference type="ARBA" id="ARBA00048348"/>
    </source>
</evidence>
<reference evidence="10" key="1">
    <citation type="submission" date="2020-08" db="EMBL/GenBank/DDBJ databases">
        <title>Lacibacter sp. S13-6-6 genome sequencing.</title>
        <authorList>
            <person name="Jin L."/>
        </authorList>
    </citation>
    <scope>NUCLEOTIDE SEQUENCE [LARGE SCALE GENOMIC DNA]</scope>
    <source>
        <strain evidence="10">S13-6-6</strain>
    </source>
</reference>
<dbReference type="PROSITE" id="PS00705">
    <property type="entry name" value="PROK_CO2_ANHYDRASE_2"/>
    <property type="match status" value="1"/>
</dbReference>
<evidence type="ECO:0000256" key="5">
    <source>
        <dbReference type="ARBA" id="ARBA00023239"/>
    </source>
</evidence>
<dbReference type="InterPro" id="IPR036874">
    <property type="entry name" value="Carbonic_anhydrase_sf"/>
</dbReference>
<dbReference type="Gene3D" id="3.40.1050.10">
    <property type="entry name" value="Carbonic anhydrase"/>
    <property type="match status" value="1"/>
</dbReference>
<evidence type="ECO:0000256" key="7">
    <source>
        <dbReference type="PIRSR" id="PIRSR601765-1"/>
    </source>
</evidence>
<keyword evidence="10" id="KW-1185">Reference proteome</keyword>
<dbReference type="AlphaFoldDB" id="A0A7G5XMF8"/>
<comment type="function">
    <text evidence="8">Reversible hydration of carbon dioxide.</text>
</comment>
<keyword evidence="4 7" id="KW-0862">Zinc</keyword>
<comment type="similarity">
    <text evidence="1 8">Belongs to the beta-class carbonic anhydrase family.</text>
</comment>
<evidence type="ECO:0000256" key="8">
    <source>
        <dbReference type="RuleBase" id="RU003956"/>
    </source>
</evidence>
<feature type="binding site" evidence="7">
    <location>
        <position position="114"/>
    </location>
    <ligand>
        <name>Zn(2+)</name>
        <dbReference type="ChEBI" id="CHEBI:29105"/>
    </ligand>
</feature>
<dbReference type="GO" id="GO:0008270">
    <property type="term" value="F:zinc ion binding"/>
    <property type="evidence" value="ECO:0007669"/>
    <property type="project" value="UniProtKB-UniRule"/>
</dbReference>
<accession>A0A7G5XMF8</accession>
<comment type="catalytic activity">
    <reaction evidence="6 8">
        <text>hydrogencarbonate + H(+) = CO2 + H2O</text>
        <dbReference type="Rhea" id="RHEA:10748"/>
        <dbReference type="ChEBI" id="CHEBI:15377"/>
        <dbReference type="ChEBI" id="CHEBI:15378"/>
        <dbReference type="ChEBI" id="CHEBI:16526"/>
        <dbReference type="ChEBI" id="CHEBI:17544"/>
        <dbReference type="EC" id="4.2.1.1"/>
    </reaction>
</comment>
<comment type="cofactor">
    <cofactor evidence="7">
        <name>Zn(2+)</name>
        <dbReference type="ChEBI" id="CHEBI:29105"/>
    </cofactor>
    <text evidence="7">Binds 1 zinc ion per subunit.</text>
</comment>
<keyword evidence="5 8" id="KW-0456">Lyase</keyword>
<dbReference type="SUPFAM" id="SSF53056">
    <property type="entry name" value="beta-carbonic anhydrase, cab"/>
    <property type="match status" value="1"/>
</dbReference>
<evidence type="ECO:0000256" key="2">
    <source>
        <dbReference type="ARBA" id="ARBA00012925"/>
    </source>
</evidence>
<organism evidence="9 10">
    <name type="scientific">Lacibacter sediminis</name>
    <dbReference type="NCBI Taxonomy" id="2760713"/>
    <lineage>
        <taxon>Bacteria</taxon>
        <taxon>Pseudomonadati</taxon>
        <taxon>Bacteroidota</taxon>
        <taxon>Chitinophagia</taxon>
        <taxon>Chitinophagales</taxon>
        <taxon>Chitinophagaceae</taxon>
        <taxon>Lacibacter</taxon>
    </lineage>
</organism>
<evidence type="ECO:0000256" key="1">
    <source>
        <dbReference type="ARBA" id="ARBA00006217"/>
    </source>
</evidence>
<dbReference type="SMART" id="SM00947">
    <property type="entry name" value="Pro_CA"/>
    <property type="match status" value="1"/>
</dbReference>
<dbReference type="GO" id="GO:0004089">
    <property type="term" value="F:carbonate dehydratase activity"/>
    <property type="evidence" value="ECO:0007669"/>
    <property type="project" value="UniProtKB-UniRule"/>
</dbReference>
<evidence type="ECO:0000256" key="4">
    <source>
        <dbReference type="ARBA" id="ARBA00022833"/>
    </source>
</evidence>
<dbReference type="InterPro" id="IPR001765">
    <property type="entry name" value="Carbonic_anhydrase"/>
</dbReference>
<dbReference type="GO" id="GO:0015976">
    <property type="term" value="P:carbon utilization"/>
    <property type="evidence" value="ECO:0007669"/>
    <property type="project" value="InterPro"/>
</dbReference>
<dbReference type="CDD" id="cd03378">
    <property type="entry name" value="beta_CA_cladeC"/>
    <property type="match status" value="1"/>
</dbReference>
<dbReference type="EMBL" id="CP060007">
    <property type="protein sequence ID" value="QNA46661.1"/>
    <property type="molecule type" value="Genomic_DNA"/>
</dbReference>
<keyword evidence="3 7" id="KW-0479">Metal-binding</keyword>
<dbReference type="PANTHER" id="PTHR11002">
    <property type="entry name" value="CARBONIC ANHYDRASE"/>
    <property type="match status" value="1"/>
</dbReference>
<gene>
    <name evidence="9" type="ORF">H4075_01110</name>
</gene>
<dbReference type="InterPro" id="IPR015892">
    <property type="entry name" value="Carbonic_anhydrase_CS"/>
</dbReference>
<dbReference type="Pfam" id="PF00484">
    <property type="entry name" value="Pro_CA"/>
    <property type="match status" value="1"/>
</dbReference>
<dbReference type="KEGG" id="lacs:H4075_01110"/>
<evidence type="ECO:0000313" key="9">
    <source>
        <dbReference type="EMBL" id="QNA46661.1"/>
    </source>
</evidence>
<feature type="binding site" evidence="7">
    <location>
        <position position="58"/>
    </location>
    <ligand>
        <name>Zn(2+)</name>
        <dbReference type="ChEBI" id="CHEBI:29105"/>
    </ligand>
</feature>
<evidence type="ECO:0000313" key="10">
    <source>
        <dbReference type="Proteomes" id="UP000515344"/>
    </source>
</evidence>
<evidence type="ECO:0000256" key="3">
    <source>
        <dbReference type="ARBA" id="ARBA00022723"/>
    </source>
</evidence>
<protein>
    <recommendedName>
        <fullName evidence="2 8">Carbonic anhydrase</fullName>
        <ecNumber evidence="2 8">4.2.1.1</ecNumber>
    </recommendedName>
    <alternativeName>
        <fullName evidence="8">Carbonate dehydratase</fullName>
    </alternativeName>
</protein>
<feature type="binding site" evidence="7">
    <location>
        <position position="60"/>
    </location>
    <ligand>
        <name>Zn(2+)</name>
        <dbReference type="ChEBI" id="CHEBI:29105"/>
    </ligand>
</feature>
<proteinExistence type="inferred from homology"/>
<dbReference type="Proteomes" id="UP000515344">
    <property type="component" value="Chromosome"/>
</dbReference>
<name>A0A7G5XMF8_9BACT</name>
<dbReference type="PANTHER" id="PTHR11002:SF76">
    <property type="entry name" value="CARBONIC ANHYDRASE"/>
    <property type="match status" value="1"/>
</dbReference>